<dbReference type="EMBL" id="JAGSPN010000011">
    <property type="protein sequence ID" value="MBR7783367.1"/>
    <property type="molecule type" value="Genomic_DNA"/>
</dbReference>
<evidence type="ECO:0000313" key="3">
    <source>
        <dbReference type="EMBL" id="MBR7783367.1"/>
    </source>
</evidence>
<keyword evidence="4" id="KW-1185">Reference proteome</keyword>
<evidence type="ECO:0000256" key="2">
    <source>
        <dbReference type="SAM" id="SignalP"/>
    </source>
</evidence>
<feature type="compositionally biased region" description="Basic and acidic residues" evidence="1">
    <location>
        <begin position="69"/>
        <end position="79"/>
    </location>
</feature>
<proteinExistence type="predicted"/>
<reference evidence="3" key="1">
    <citation type="submission" date="2021-04" db="EMBL/GenBank/DDBJ databases">
        <title>novel species isolated from subtropical streams in China.</title>
        <authorList>
            <person name="Lu H."/>
        </authorList>
    </citation>
    <scope>NUCLEOTIDE SEQUENCE</scope>
    <source>
        <strain evidence="3">LFS511W</strain>
    </source>
</reference>
<feature type="region of interest" description="Disordered" evidence="1">
    <location>
        <begin position="56"/>
        <end position="79"/>
    </location>
</feature>
<feature type="chain" id="PRO_5036746356" description="Lipoprotein" evidence="2">
    <location>
        <begin position="25"/>
        <end position="79"/>
    </location>
</feature>
<sequence>MKPCIHILTLLLSSVILSGCTAIAIVDTVATTTVKAGGAVIGTAIDVTRAGVRAVTSSDTADSDAPADEPTKADQEKQD</sequence>
<dbReference type="PROSITE" id="PS51257">
    <property type="entry name" value="PROKAR_LIPOPROTEIN"/>
    <property type="match status" value="1"/>
</dbReference>
<accession>A0A941DPK5</accession>
<evidence type="ECO:0000313" key="4">
    <source>
        <dbReference type="Proteomes" id="UP000680067"/>
    </source>
</evidence>
<gene>
    <name evidence="3" type="ORF">KDM89_14560</name>
</gene>
<protein>
    <recommendedName>
        <fullName evidence="5">Lipoprotein</fullName>
    </recommendedName>
</protein>
<dbReference type="RefSeq" id="WP_212688644.1">
    <property type="nucleotide sequence ID" value="NZ_CAXBSD010000082.1"/>
</dbReference>
<evidence type="ECO:0008006" key="5">
    <source>
        <dbReference type="Google" id="ProtNLM"/>
    </source>
</evidence>
<evidence type="ECO:0000256" key="1">
    <source>
        <dbReference type="SAM" id="MobiDB-lite"/>
    </source>
</evidence>
<comment type="caution">
    <text evidence="3">The sequence shown here is derived from an EMBL/GenBank/DDBJ whole genome shotgun (WGS) entry which is preliminary data.</text>
</comment>
<dbReference type="AlphaFoldDB" id="A0A941DPK5"/>
<dbReference type="Proteomes" id="UP000680067">
    <property type="component" value="Unassembled WGS sequence"/>
</dbReference>
<keyword evidence="2" id="KW-0732">Signal</keyword>
<name>A0A941DPK5_9BURK</name>
<feature type="signal peptide" evidence="2">
    <location>
        <begin position="1"/>
        <end position="24"/>
    </location>
</feature>
<organism evidence="3 4">
    <name type="scientific">Undibacterium luofuense</name>
    <dbReference type="NCBI Taxonomy" id="2828733"/>
    <lineage>
        <taxon>Bacteria</taxon>
        <taxon>Pseudomonadati</taxon>
        <taxon>Pseudomonadota</taxon>
        <taxon>Betaproteobacteria</taxon>
        <taxon>Burkholderiales</taxon>
        <taxon>Oxalobacteraceae</taxon>
        <taxon>Undibacterium</taxon>
    </lineage>
</organism>